<feature type="transmembrane region" description="Helical" evidence="10">
    <location>
        <begin position="129"/>
        <end position="157"/>
    </location>
</feature>
<keyword evidence="6 10" id="KW-1133">Transmembrane helix</keyword>
<evidence type="ECO:0000256" key="8">
    <source>
        <dbReference type="ARBA" id="ARBA00023143"/>
    </source>
</evidence>
<evidence type="ECO:0000256" key="1">
    <source>
        <dbReference type="ARBA" id="ARBA00002578"/>
    </source>
</evidence>
<evidence type="ECO:0000256" key="10">
    <source>
        <dbReference type="RuleBase" id="RU362071"/>
    </source>
</evidence>
<name>A0A1I6MBK4_9SPHN</name>
<keyword evidence="4 10" id="KW-1003">Cell membrane</keyword>
<keyword evidence="11" id="KW-0966">Cell projection</keyword>
<dbReference type="GO" id="GO:0005886">
    <property type="term" value="C:plasma membrane"/>
    <property type="evidence" value="ECO:0007669"/>
    <property type="project" value="UniProtKB-SubCell"/>
</dbReference>
<keyword evidence="8 10" id="KW-0975">Bacterial flagellum</keyword>
<feature type="transmembrane region" description="Helical" evidence="10">
    <location>
        <begin position="43"/>
        <end position="63"/>
    </location>
</feature>
<keyword evidence="5 10" id="KW-0812">Transmembrane</keyword>
<dbReference type="NCBIfam" id="TIGR01400">
    <property type="entry name" value="fliR"/>
    <property type="match status" value="1"/>
</dbReference>
<keyword evidence="11" id="KW-0969">Cilium</keyword>
<evidence type="ECO:0000256" key="9">
    <source>
        <dbReference type="NCBIfam" id="TIGR01400"/>
    </source>
</evidence>
<dbReference type="InterPro" id="IPR002010">
    <property type="entry name" value="T3SS_IM_R"/>
</dbReference>
<dbReference type="STRING" id="1166337.SAMN05192580_3835"/>
<evidence type="ECO:0000256" key="4">
    <source>
        <dbReference type="ARBA" id="ARBA00022475"/>
    </source>
</evidence>
<dbReference type="GO" id="GO:0044780">
    <property type="term" value="P:bacterial-type flagellum assembly"/>
    <property type="evidence" value="ECO:0007669"/>
    <property type="project" value="UniProtKB-UniRule"/>
</dbReference>
<dbReference type="RefSeq" id="WP_278247474.1">
    <property type="nucleotide sequence ID" value="NZ_FOZG01000003.1"/>
</dbReference>
<dbReference type="GO" id="GO:0009425">
    <property type="term" value="C:bacterial-type flagellum basal body"/>
    <property type="evidence" value="ECO:0007669"/>
    <property type="project" value="UniProtKB-SubCell"/>
</dbReference>
<keyword evidence="11" id="KW-0282">Flagellum</keyword>
<evidence type="ECO:0000256" key="3">
    <source>
        <dbReference type="ARBA" id="ARBA00021717"/>
    </source>
</evidence>
<feature type="transmembrane region" description="Helical" evidence="10">
    <location>
        <begin position="83"/>
        <end position="108"/>
    </location>
</feature>
<evidence type="ECO:0000256" key="6">
    <source>
        <dbReference type="ARBA" id="ARBA00022989"/>
    </source>
</evidence>
<evidence type="ECO:0000256" key="7">
    <source>
        <dbReference type="ARBA" id="ARBA00023136"/>
    </source>
</evidence>
<dbReference type="PRINTS" id="PR00953">
    <property type="entry name" value="TYPE3IMRPROT"/>
</dbReference>
<dbReference type="Proteomes" id="UP000198824">
    <property type="component" value="Unassembled WGS sequence"/>
</dbReference>
<evidence type="ECO:0000313" key="11">
    <source>
        <dbReference type="EMBL" id="SFS12978.1"/>
    </source>
</evidence>
<dbReference type="InterPro" id="IPR006303">
    <property type="entry name" value="FliR"/>
</dbReference>
<feature type="transmembrane region" description="Helical" evidence="10">
    <location>
        <begin position="16"/>
        <end position="36"/>
    </location>
</feature>
<evidence type="ECO:0000313" key="12">
    <source>
        <dbReference type="Proteomes" id="UP000198824"/>
    </source>
</evidence>
<feature type="transmembrane region" description="Helical" evidence="10">
    <location>
        <begin position="218"/>
        <end position="242"/>
    </location>
</feature>
<gene>
    <name evidence="11" type="ORF">SAMN05192580_3835</name>
</gene>
<evidence type="ECO:0000256" key="5">
    <source>
        <dbReference type="ARBA" id="ARBA00022692"/>
    </source>
</evidence>
<feature type="transmembrane region" description="Helical" evidence="10">
    <location>
        <begin position="177"/>
        <end position="206"/>
    </location>
</feature>
<comment type="function">
    <text evidence="1 10">Role in flagellar biosynthesis.</text>
</comment>
<comment type="similarity">
    <text evidence="2 10">Belongs to the FliR/MopE/SpaR family.</text>
</comment>
<proteinExistence type="inferred from homology"/>
<protein>
    <recommendedName>
        <fullName evidence="3 9">Flagellar biosynthetic protein FliR</fullName>
    </recommendedName>
</protein>
<evidence type="ECO:0000256" key="2">
    <source>
        <dbReference type="ARBA" id="ARBA00009772"/>
    </source>
</evidence>
<keyword evidence="7 10" id="KW-0472">Membrane</keyword>
<reference evidence="11 12" key="1">
    <citation type="submission" date="2016-10" db="EMBL/GenBank/DDBJ databases">
        <authorList>
            <person name="de Groot N.N."/>
        </authorList>
    </citation>
    <scope>NUCLEOTIDE SEQUENCE [LARGE SCALE GENOMIC DNA]</scope>
    <source>
        <strain evidence="11 12">S5-249</strain>
    </source>
</reference>
<accession>A0A1I6MBK4</accession>
<dbReference type="Pfam" id="PF01311">
    <property type="entry name" value="Bac_export_1"/>
    <property type="match status" value="1"/>
</dbReference>
<dbReference type="AlphaFoldDB" id="A0A1I6MBK4"/>
<dbReference type="PANTHER" id="PTHR30065:SF8">
    <property type="entry name" value="FLAGELLAR BIOSYNTHETIC PROTEIN FLIR"/>
    <property type="match status" value="1"/>
</dbReference>
<dbReference type="GO" id="GO:0006605">
    <property type="term" value="P:protein targeting"/>
    <property type="evidence" value="ECO:0007669"/>
    <property type="project" value="UniProtKB-UniRule"/>
</dbReference>
<dbReference type="PANTHER" id="PTHR30065">
    <property type="entry name" value="FLAGELLAR BIOSYNTHETIC PROTEIN FLIR"/>
    <property type="match status" value="1"/>
</dbReference>
<sequence length="262" mass="26089">MNALIPGGFAGLEAQLWLWLVAMIRPGAAFVAAPVFGAPQVPLQVRLVIALAVGMPGLAAGGFDLPAAGVVSPEGVLMILGEVLIGLAIGFAVQIGFSAALVAGETISNAMGLGFSSMIDPSTDQGTPALGSFLSVLGTLLFLSLGGHLMLAAILLASYRTLPIGGPLMGAEPLHDLVLFGGQLFAAGLMIALPVGFALILVQLVMAMLARSAPALNLFAVGLPAALMAGIVLLAIAAPVIADGIVLSLQAGLATAERIAGG</sequence>
<keyword evidence="12" id="KW-1185">Reference proteome</keyword>
<comment type="subcellular location">
    <subcellularLocation>
        <location evidence="10">Cell membrane</location>
        <topology evidence="10">Multi-pass membrane protein</topology>
    </subcellularLocation>
    <subcellularLocation>
        <location evidence="10">Bacterial flagellum basal body</location>
    </subcellularLocation>
</comment>
<dbReference type="EMBL" id="FOZG01000003">
    <property type="protein sequence ID" value="SFS12978.1"/>
    <property type="molecule type" value="Genomic_DNA"/>
</dbReference>
<organism evidence="11 12">
    <name type="scientific">Sphingomonas jatrophae</name>
    <dbReference type="NCBI Taxonomy" id="1166337"/>
    <lineage>
        <taxon>Bacteria</taxon>
        <taxon>Pseudomonadati</taxon>
        <taxon>Pseudomonadota</taxon>
        <taxon>Alphaproteobacteria</taxon>
        <taxon>Sphingomonadales</taxon>
        <taxon>Sphingomonadaceae</taxon>
        <taxon>Sphingomonas</taxon>
    </lineage>
</organism>